<dbReference type="AlphaFoldDB" id="A0A2T5PQA5"/>
<sequence length="699" mass="77963">MSEKYINQLAQFRTWRTDFLPAVESAVQDLATTSGVSESALEAWGYYQSLMAMPVSKLSKFGDAVWDFNADDPHAARNVKGAKLKIDFARYTNLNATAILEVKAALNFYLLAPSAVAGDTPRSKKTVKYNTAIANFESGLRFVDRMYACAIEEYKAAFISSTCFSISQLDDGIYEKAAETFEHKYSNGLSRFFSILRSPYLRDSVFGNPLSNKKLESLPWKLEDLEEDEDGDEETQGDQDDEANHLPNDVFEAVSNFASLQVVDFLDALSLPIQDVDSLKRRNVKGFRMSGQYGLSPRLMELYTVMRLGAKGYDYSAVMQLLGAVPEGVSIGDKLVSRDAIEKLAGGLINDDFRKYLNLVNYSCCYLVAQYTGMRPSELCELMVESCLIQEGRYWLLESRVIKHQQADRKLFDDKWIAIPIIRDAIEAARVIARYKQSPYLFSNVATVAPDSVCLALHSGGIKHQLQKLFSVVLSKQQYQDLEFSPYTLRHTLAFQMYRIDLGLPFISHQLKHFGEIVGGYAGKGVSKVTLGYGGIGDMLGKGGRHVKNPLRREAEIEAVKDFYDPDGGYAGLNASAHKARNQQVFKGYMAAGYTKDQIIAAMADQGMAIVNVGLGFCYGNVTEDFNDALPCAGGLRCNPNRCSNSVVGDVHAPKWREVYYQNKALLDDPLYADRRDQIEEIMKEAAGVLKHLGQEVED</sequence>
<dbReference type="InterPro" id="IPR011010">
    <property type="entry name" value="DNA_brk_join_enz"/>
</dbReference>
<organism evidence="4 5">
    <name type="scientific">Ectopseudomonas oleovorans</name>
    <name type="common">Pseudomonas oleovorans</name>
    <dbReference type="NCBI Taxonomy" id="301"/>
    <lineage>
        <taxon>Bacteria</taxon>
        <taxon>Pseudomonadati</taxon>
        <taxon>Pseudomonadota</taxon>
        <taxon>Gammaproteobacteria</taxon>
        <taxon>Pseudomonadales</taxon>
        <taxon>Pseudomonadaceae</taxon>
        <taxon>Ectopseudomonas</taxon>
    </lineage>
</organism>
<dbReference type="GO" id="GO:0006310">
    <property type="term" value="P:DNA recombination"/>
    <property type="evidence" value="ECO:0007669"/>
    <property type="project" value="UniProtKB-KW"/>
</dbReference>
<evidence type="ECO:0000256" key="2">
    <source>
        <dbReference type="SAM" id="MobiDB-lite"/>
    </source>
</evidence>
<gene>
    <name evidence="4" type="ORF">DBO86_06180</name>
</gene>
<proteinExistence type="predicted"/>
<feature type="region of interest" description="Disordered" evidence="2">
    <location>
        <begin position="226"/>
        <end position="245"/>
    </location>
</feature>
<dbReference type="InterPro" id="IPR013762">
    <property type="entry name" value="Integrase-like_cat_sf"/>
</dbReference>
<keyword evidence="1" id="KW-0233">DNA recombination</keyword>
<dbReference type="GO" id="GO:0003677">
    <property type="term" value="F:DNA binding"/>
    <property type="evidence" value="ECO:0007669"/>
    <property type="project" value="InterPro"/>
</dbReference>
<dbReference type="RefSeq" id="WP_108233234.1">
    <property type="nucleotide sequence ID" value="NZ_QASO01000035.1"/>
</dbReference>
<accession>A0A2T5PQA5</accession>
<name>A0A2T5PQA5_ECTOL</name>
<dbReference type="Gene3D" id="1.10.443.10">
    <property type="entry name" value="Intergrase catalytic core"/>
    <property type="match status" value="1"/>
</dbReference>
<dbReference type="EMBL" id="QASO01000035">
    <property type="protein sequence ID" value="PTU79909.1"/>
    <property type="molecule type" value="Genomic_DNA"/>
</dbReference>
<dbReference type="GO" id="GO:0015074">
    <property type="term" value="P:DNA integration"/>
    <property type="evidence" value="ECO:0007669"/>
    <property type="project" value="InterPro"/>
</dbReference>
<comment type="caution">
    <text evidence="4">The sequence shown here is derived from an EMBL/GenBank/DDBJ whole genome shotgun (WGS) entry which is preliminary data.</text>
</comment>
<dbReference type="Pfam" id="PF00589">
    <property type="entry name" value="Phage_integrase"/>
    <property type="match status" value="1"/>
</dbReference>
<evidence type="ECO:0000313" key="4">
    <source>
        <dbReference type="EMBL" id="PTU79909.1"/>
    </source>
</evidence>
<dbReference type="SUPFAM" id="SSF56349">
    <property type="entry name" value="DNA breaking-rejoining enzymes"/>
    <property type="match status" value="1"/>
</dbReference>
<feature type="domain" description="Tyr recombinase" evidence="3">
    <location>
        <begin position="362"/>
        <end position="513"/>
    </location>
</feature>
<evidence type="ECO:0000313" key="5">
    <source>
        <dbReference type="Proteomes" id="UP000244052"/>
    </source>
</evidence>
<keyword evidence="5" id="KW-1185">Reference proteome</keyword>
<evidence type="ECO:0000256" key="1">
    <source>
        <dbReference type="ARBA" id="ARBA00023172"/>
    </source>
</evidence>
<evidence type="ECO:0000259" key="3">
    <source>
        <dbReference type="Pfam" id="PF00589"/>
    </source>
</evidence>
<dbReference type="InterPro" id="IPR002104">
    <property type="entry name" value="Integrase_catalytic"/>
</dbReference>
<protein>
    <submittedName>
        <fullName evidence="4">Integrase</fullName>
    </submittedName>
</protein>
<dbReference type="Proteomes" id="UP000244052">
    <property type="component" value="Unassembled WGS sequence"/>
</dbReference>
<reference evidence="4 5" key="1">
    <citation type="submission" date="2018-04" db="EMBL/GenBank/DDBJ databases">
        <title>Pseudomonas sp. nov., isolated from mangrove soil.</title>
        <authorList>
            <person name="Chen C."/>
        </authorList>
    </citation>
    <scope>NUCLEOTIDE SEQUENCE [LARGE SCALE GENOMIC DNA]</scope>
    <source>
        <strain evidence="4 5">JCM 14246</strain>
    </source>
</reference>
<feature type="compositionally biased region" description="Acidic residues" evidence="2">
    <location>
        <begin position="226"/>
        <end position="241"/>
    </location>
</feature>